<evidence type="ECO:0000259" key="5">
    <source>
        <dbReference type="PROSITE" id="PS51634"/>
    </source>
</evidence>
<keyword evidence="3" id="KW-0539">Nucleus</keyword>
<evidence type="ECO:0000256" key="1">
    <source>
        <dbReference type="ARBA" id="ARBA00004123"/>
    </source>
</evidence>
<feature type="domain" description="CRC" evidence="5">
    <location>
        <begin position="198"/>
        <end position="328"/>
    </location>
</feature>
<dbReference type="SMART" id="SM01114">
    <property type="entry name" value="CXC"/>
    <property type="match status" value="2"/>
</dbReference>
<dbReference type="GO" id="GO:0005634">
    <property type="term" value="C:nucleus"/>
    <property type="evidence" value="ECO:0007669"/>
    <property type="project" value="UniProtKB-SubCell"/>
</dbReference>
<dbReference type="EMBL" id="CAJJDM010000095">
    <property type="protein sequence ID" value="CAD8093086.1"/>
    <property type="molecule type" value="Genomic_DNA"/>
</dbReference>
<evidence type="ECO:0000256" key="4">
    <source>
        <dbReference type="SAM" id="MobiDB-lite"/>
    </source>
</evidence>
<comment type="similarity">
    <text evidence="2">Belongs to the lin-54 family.</text>
</comment>
<reference evidence="6" key="1">
    <citation type="submission" date="2021-01" db="EMBL/GenBank/DDBJ databases">
        <authorList>
            <consortium name="Genoscope - CEA"/>
            <person name="William W."/>
        </authorList>
    </citation>
    <scope>NUCLEOTIDE SEQUENCE</scope>
</reference>
<keyword evidence="7" id="KW-1185">Reference proteome</keyword>
<dbReference type="Proteomes" id="UP000688137">
    <property type="component" value="Unassembled WGS sequence"/>
</dbReference>
<dbReference type="InterPro" id="IPR033467">
    <property type="entry name" value="Tesmin/TSO1-like_CXC"/>
</dbReference>
<evidence type="ECO:0000313" key="6">
    <source>
        <dbReference type="EMBL" id="CAD8093086.1"/>
    </source>
</evidence>
<comment type="caution">
    <text evidence="6">The sequence shown here is derived from an EMBL/GenBank/DDBJ whole genome shotgun (WGS) entry which is preliminary data.</text>
</comment>
<protein>
    <recommendedName>
        <fullName evidence="5">CRC domain-containing protein</fullName>
    </recommendedName>
</protein>
<dbReference type="PANTHER" id="PTHR12446">
    <property type="entry name" value="TESMIN/TSO1-RELATED"/>
    <property type="match status" value="1"/>
</dbReference>
<feature type="region of interest" description="Disordered" evidence="4">
    <location>
        <begin position="357"/>
        <end position="396"/>
    </location>
</feature>
<evidence type="ECO:0000256" key="2">
    <source>
        <dbReference type="ARBA" id="ARBA00007267"/>
    </source>
</evidence>
<evidence type="ECO:0000313" key="7">
    <source>
        <dbReference type="Proteomes" id="UP000688137"/>
    </source>
</evidence>
<feature type="compositionally biased region" description="Basic and acidic residues" evidence="4">
    <location>
        <begin position="7"/>
        <end position="27"/>
    </location>
</feature>
<accession>A0A8S1NSV4</accession>
<evidence type="ECO:0000256" key="3">
    <source>
        <dbReference type="ARBA" id="ARBA00023242"/>
    </source>
</evidence>
<gene>
    <name evidence="6" type="ORF">PPRIM_AZ9-3.1.T0920113</name>
</gene>
<dbReference type="Pfam" id="PF03638">
    <property type="entry name" value="TCR"/>
    <property type="match status" value="2"/>
</dbReference>
<name>A0A8S1NSV4_PARPR</name>
<dbReference type="InterPro" id="IPR028307">
    <property type="entry name" value="Lin-54_fam"/>
</dbReference>
<dbReference type="OMA" id="PQMDHID"/>
<sequence length="396" mass="46061">MSADSEEQNRDVSNDPQPKPDNKKVQDFTEDWGYQGNPSPRFTPMPYPQLFPPMCPPAFELEKQVYHDYDPQKYPQMNSDRKGQSRYPYPKHSLGEVPQMDHIDDDPHRIPVPYPFSYYPPMKYPPQPMFMKYPPPPHQGQPYMVPPSPWYHPRPQQQLMPPFCYYPQSQYDGLQCQNTVSKELQTKVLQLVQYQKVSDFQCNCKKSKCLKLYCECFANNWVCSQSCNCQDCKNRIDNPQERSKAIEEALLRNPDAFAQCFQQKGQTQFSVQQQDKPLKEPTKDNSNITRKGCNCKKSGCKKKYCECYSQNLKCSDLCKCEQCLNRTDAEIQAQQDIAQVLNSQDQVNVDIKVNQKSKKIKKIGNGNEDKSDSQKPMVQLKINLNNNSSRKKQDKK</sequence>
<dbReference type="PROSITE" id="PS51634">
    <property type="entry name" value="CRC"/>
    <property type="match status" value="1"/>
</dbReference>
<dbReference type="PANTHER" id="PTHR12446:SF34">
    <property type="entry name" value="PROTEIN LIN-54 HOMOLOG"/>
    <property type="match status" value="1"/>
</dbReference>
<organism evidence="6 7">
    <name type="scientific">Paramecium primaurelia</name>
    <dbReference type="NCBI Taxonomy" id="5886"/>
    <lineage>
        <taxon>Eukaryota</taxon>
        <taxon>Sar</taxon>
        <taxon>Alveolata</taxon>
        <taxon>Ciliophora</taxon>
        <taxon>Intramacronucleata</taxon>
        <taxon>Oligohymenophorea</taxon>
        <taxon>Peniculida</taxon>
        <taxon>Parameciidae</taxon>
        <taxon>Paramecium</taxon>
    </lineage>
</organism>
<comment type="subcellular location">
    <subcellularLocation>
        <location evidence="1">Nucleus</location>
    </subcellularLocation>
</comment>
<dbReference type="AlphaFoldDB" id="A0A8S1NSV4"/>
<feature type="region of interest" description="Disordered" evidence="4">
    <location>
        <begin position="1"/>
        <end position="47"/>
    </location>
</feature>
<proteinExistence type="inferred from homology"/>
<dbReference type="InterPro" id="IPR005172">
    <property type="entry name" value="CRC"/>
</dbReference>
<dbReference type="GO" id="GO:0006355">
    <property type="term" value="P:regulation of DNA-templated transcription"/>
    <property type="evidence" value="ECO:0007669"/>
    <property type="project" value="TreeGrafter"/>
</dbReference>